<reference evidence="2" key="1">
    <citation type="submission" date="2020-05" db="EMBL/GenBank/DDBJ databases">
        <authorList>
            <person name="Chiriac C."/>
            <person name="Salcher M."/>
            <person name="Ghai R."/>
            <person name="Kavagutti S V."/>
        </authorList>
    </citation>
    <scope>NUCLEOTIDE SEQUENCE</scope>
</reference>
<gene>
    <name evidence="2" type="ORF">UFOPK2086_00761</name>
</gene>
<sequence length="64" mass="7423">MSVLQRYTRSLVIIHMASTLFMVGMIWTIHYVHYPLFAHVGESTYVAFQSEHVNRIGKLLFSHG</sequence>
<proteinExistence type="predicted"/>
<accession>A0A6J6JLD2</accession>
<feature type="transmembrane region" description="Helical" evidence="1">
    <location>
        <begin position="12"/>
        <end position="32"/>
    </location>
</feature>
<evidence type="ECO:0000313" key="2">
    <source>
        <dbReference type="EMBL" id="CAB4638147.1"/>
    </source>
</evidence>
<keyword evidence="1" id="KW-0472">Membrane</keyword>
<organism evidence="2">
    <name type="scientific">freshwater metagenome</name>
    <dbReference type="NCBI Taxonomy" id="449393"/>
    <lineage>
        <taxon>unclassified sequences</taxon>
        <taxon>metagenomes</taxon>
        <taxon>ecological metagenomes</taxon>
    </lineage>
</organism>
<name>A0A6J6JLD2_9ZZZZ</name>
<keyword evidence="1" id="KW-1133">Transmembrane helix</keyword>
<dbReference type="AlphaFoldDB" id="A0A6J6JLD2"/>
<keyword evidence="1" id="KW-0812">Transmembrane</keyword>
<dbReference type="EMBL" id="CAEZVQ010000092">
    <property type="protein sequence ID" value="CAB4638147.1"/>
    <property type="molecule type" value="Genomic_DNA"/>
</dbReference>
<evidence type="ECO:0000256" key="1">
    <source>
        <dbReference type="SAM" id="Phobius"/>
    </source>
</evidence>
<protein>
    <submittedName>
        <fullName evidence="2">Unannotated protein</fullName>
    </submittedName>
</protein>